<dbReference type="PROSITE" id="PS01228">
    <property type="entry name" value="COF_1"/>
    <property type="match status" value="1"/>
</dbReference>
<dbReference type="SFLD" id="SFLDG01144">
    <property type="entry name" value="C2.B.4:_PGP_Like"/>
    <property type="match status" value="1"/>
</dbReference>
<dbReference type="STRING" id="1140003.OMY_01511"/>
<dbReference type="GO" id="GO:0005829">
    <property type="term" value="C:cytosol"/>
    <property type="evidence" value="ECO:0007669"/>
    <property type="project" value="TreeGrafter"/>
</dbReference>
<dbReference type="Gene3D" id="3.30.1240.10">
    <property type="match status" value="1"/>
</dbReference>
<dbReference type="InterPro" id="IPR023214">
    <property type="entry name" value="HAD_sf"/>
</dbReference>
<dbReference type="Pfam" id="PF08282">
    <property type="entry name" value="Hydrolase_3"/>
    <property type="match status" value="1"/>
</dbReference>
<dbReference type="eggNOG" id="COG0561">
    <property type="taxonomic scope" value="Bacteria"/>
</dbReference>
<evidence type="ECO:0000313" key="2">
    <source>
        <dbReference type="Proteomes" id="UP000015961"/>
    </source>
</evidence>
<dbReference type="GO" id="GO:0016791">
    <property type="term" value="F:phosphatase activity"/>
    <property type="evidence" value="ECO:0007669"/>
    <property type="project" value="TreeGrafter"/>
</dbReference>
<protein>
    <submittedName>
        <fullName evidence="1">HAD superfamily hydrolase</fullName>
    </submittedName>
</protein>
<dbReference type="PATRIC" id="fig|1140003.3.peg.1458"/>
<organism evidence="1 2">
    <name type="scientific">Enterococcus sulfureus ATCC 49903</name>
    <dbReference type="NCBI Taxonomy" id="1140003"/>
    <lineage>
        <taxon>Bacteria</taxon>
        <taxon>Bacillati</taxon>
        <taxon>Bacillota</taxon>
        <taxon>Bacilli</taxon>
        <taxon>Lactobacillales</taxon>
        <taxon>Enterococcaceae</taxon>
        <taxon>Enterococcus</taxon>
    </lineage>
</organism>
<evidence type="ECO:0000313" key="1">
    <source>
        <dbReference type="EMBL" id="EOT86323.1"/>
    </source>
</evidence>
<dbReference type="SFLD" id="SFLDS00003">
    <property type="entry name" value="Haloacid_Dehalogenase"/>
    <property type="match status" value="1"/>
</dbReference>
<dbReference type="GO" id="GO:0000287">
    <property type="term" value="F:magnesium ion binding"/>
    <property type="evidence" value="ECO:0007669"/>
    <property type="project" value="TreeGrafter"/>
</dbReference>
<dbReference type="AlphaFoldDB" id="S0KNL5"/>
<name>S0KNL5_9ENTE</name>
<dbReference type="Proteomes" id="UP000015961">
    <property type="component" value="Unassembled WGS sequence"/>
</dbReference>
<dbReference type="SUPFAM" id="SSF56784">
    <property type="entry name" value="HAD-like"/>
    <property type="match status" value="1"/>
</dbReference>
<proteinExistence type="predicted"/>
<dbReference type="InterPro" id="IPR006379">
    <property type="entry name" value="HAD-SF_hydro_IIB"/>
</dbReference>
<dbReference type="NCBIfam" id="TIGR00099">
    <property type="entry name" value="Cof-subfamily"/>
    <property type="match status" value="1"/>
</dbReference>
<dbReference type="CDD" id="cd07516">
    <property type="entry name" value="HAD_Pase"/>
    <property type="match status" value="1"/>
</dbReference>
<sequence>MIKLIAIDLDGTLLTDKKEVSLRNKETLKKAKAQGVKIVLCTGRPLMAIRPYLELLDLRQAGDYSITFNGGLVQKNDSGEIVEKVTLTKDDVTELIALAKEMNMPLDILSDEIVLCLPTSTTYHTIYPSLNPLLTYKEATEAELSTYTLFNKAVTAYDQELLDQWIANIPASIKEKFEVIKTRNNLLEFMPKGVTKAAGIARLAADLGITQAEVMAIGDEENDLSMVEYAKVGVAMDNAVPVVKAAADFITTTNEEDGVARAIEKFVLN</sequence>
<dbReference type="SFLD" id="SFLDG01140">
    <property type="entry name" value="C2.B:_Phosphomannomutase_and_P"/>
    <property type="match status" value="1"/>
</dbReference>
<comment type="caution">
    <text evidence="1">The sequence shown here is derived from an EMBL/GenBank/DDBJ whole genome shotgun (WGS) entry which is preliminary data.</text>
</comment>
<dbReference type="OrthoDB" id="9790031at2"/>
<reference evidence="1 2" key="1">
    <citation type="submission" date="2013-03" db="EMBL/GenBank/DDBJ databases">
        <title>The Genome Sequence of Enterococcus sulfureus ATCC_49903 (PacBio/Illumina hybrid assembly).</title>
        <authorList>
            <consortium name="The Broad Institute Genomics Platform"/>
            <consortium name="The Broad Institute Genome Sequencing Center for Infectious Disease"/>
            <person name="Earl A."/>
            <person name="Russ C."/>
            <person name="Gilmore M."/>
            <person name="Surin D."/>
            <person name="Walker B."/>
            <person name="Young S."/>
            <person name="Zeng Q."/>
            <person name="Gargeya S."/>
            <person name="Fitzgerald M."/>
            <person name="Haas B."/>
            <person name="Abouelleil A."/>
            <person name="Allen A.W."/>
            <person name="Alvarado L."/>
            <person name="Arachchi H.M."/>
            <person name="Berlin A.M."/>
            <person name="Chapman S.B."/>
            <person name="Gainer-Dewar J."/>
            <person name="Goldberg J."/>
            <person name="Griggs A."/>
            <person name="Gujja S."/>
            <person name="Hansen M."/>
            <person name="Howarth C."/>
            <person name="Imamovic A."/>
            <person name="Ireland A."/>
            <person name="Larimer J."/>
            <person name="McCowan C."/>
            <person name="Murphy C."/>
            <person name="Pearson M."/>
            <person name="Poon T.W."/>
            <person name="Priest M."/>
            <person name="Roberts A."/>
            <person name="Saif S."/>
            <person name="Shea T."/>
            <person name="Sisk P."/>
            <person name="Sykes S."/>
            <person name="Wortman J."/>
            <person name="Nusbaum C."/>
            <person name="Birren B."/>
        </authorList>
    </citation>
    <scope>NUCLEOTIDE SEQUENCE [LARGE SCALE GENOMIC DNA]</scope>
    <source>
        <strain evidence="1 2">ATCC 49903</strain>
    </source>
</reference>
<dbReference type="NCBIfam" id="TIGR01484">
    <property type="entry name" value="HAD-SF-IIB"/>
    <property type="match status" value="1"/>
</dbReference>
<gene>
    <name evidence="1" type="ORF">I573_01078</name>
</gene>
<keyword evidence="2" id="KW-1185">Reference proteome</keyword>
<dbReference type="InterPro" id="IPR036412">
    <property type="entry name" value="HAD-like_sf"/>
</dbReference>
<dbReference type="RefSeq" id="WP_016185952.1">
    <property type="nucleotide sequence ID" value="NZ_ASWO01000003.1"/>
</dbReference>
<dbReference type="InterPro" id="IPR000150">
    <property type="entry name" value="Cof"/>
</dbReference>
<dbReference type="EMBL" id="ASWO01000003">
    <property type="protein sequence ID" value="EOT86323.1"/>
    <property type="molecule type" value="Genomic_DNA"/>
</dbReference>
<accession>S0KNL5</accession>
<keyword evidence="1" id="KW-0378">Hydrolase</keyword>
<dbReference type="PANTHER" id="PTHR10000:SF8">
    <property type="entry name" value="HAD SUPERFAMILY HYDROLASE-LIKE, TYPE 3"/>
    <property type="match status" value="1"/>
</dbReference>
<dbReference type="Gene3D" id="3.40.50.1000">
    <property type="entry name" value="HAD superfamily/HAD-like"/>
    <property type="match status" value="1"/>
</dbReference>
<dbReference type="PANTHER" id="PTHR10000">
    <property type="entry name" value="PHOSPHOSERINE PHOSPHATASE"/>
    <property type="match status" value="1"/>
</dbReference>